<evidence type="ECO:0000256" key="4">
    <source>
        <dbReference type="ARBA" id="ARBA00023002"/>
    </source>
</evidence>
<dbReference type="EMBL" id="KN837254">
    <property type="protein sequence ID" value="KIJ30806.1"/>
    <property type="molecule type" value="Genomic_DNA"/>
</dbReference>
<name>A0A0C9UZJ7_SPHS4</name>
<evidence type="ECO:0000256" key="3">
    <source>
        <dbReference type="ARBA" id="ARBA00022827"/>
    </source>
</evidence>
<dbReference type="Pfam" id="PF00743">
    <property type="entry name" value="FMO-like"/>
    <property type="match status" value="1"/>
</dbReference>
<dbReference type="Gene3D" id="3.50.50.60">
    <property type="entry name" value="FAD/NAD(P)-binding domain"/>
    <property type="match status" value="2"/>
</dbReference>
<evidence type="ECO:0008006" key="7">
    <source>
        <dbReference type="Google" id="ProtNLM"/>
    </source>
</evidence>
<dbReference type="PANTHER" id="PTHR42877:SF8">
    <property type="entry name" value="MONOOXYGENASE"/>
    <property type="match status" value="1"/>
</dbReference>
<gene>
    <name evidence="5" type="ORF">M422DRAFT_186693</name>
</gene>
<dbReference type="InterPro" id="IPR051209">
    <property type="entry name" value="FAD-bind_Monooxygenase_sf"/>
</dbReference>
<dbReference type="PANTHER" id="PTHR42877">
    <property type="entry name" value="L-ORNITHINE N(5)-MONOOXYGENASE-RELATED"/>
    <property type="match status" value="1"/>
</dbReference>
<reference evidence="5 6" key="1">
    <citation type="submission" date="2014-06" db="EMBL/GenBank/DDBJ databases">
        <title>Evolutionary Origins and Diversification of the Mycorrhizal Mutualists.</title>
        <authorList>
            <consortium name="DOE Joint Genome Institute"/>
            <consortium name="Mycorrhizal Genomics Consortium"/>
            <person name="Kohler A."/>
            <person name="Kuo A."/>
            <person name="Nagy L.G."/>
            <person name="Floudas D."/>
            <person name="Copeland A."/>
            <person name="Barry K.W."/>
            <person name="Cichocki N."/>
            <person name="Veneault-Fourrey C."/>
            <person name="LaButti K."/>
            <person name="Lindquist E.A."/>
            <person name="Lipzen A."/>
            <person name="Lundell T."/>
            <person name="Morin E."/>
            <person name="Murat C."/>
            <person name="Riley R."/>
            <person name="Ohm R."/>
            <person name="Sun H."/>
            <person name="Tunlid A."/>
            <person name="Henrissat B."/>
            <person name="Grigoriev I.V."/>
            <person name="Hibbett D.S."/>
            <person name="Martin F."/>
        </authorList>
    </citation>
    <scope>NUCLEOTIDE SEQUENCE [LARGE SCALE GENOMIC DNA]</scope>
    <source>
        <strain evidence="5 6">SS14</strain>
    </source>
</reference>
<proteinExistence type="inferred from homology"/>
<sequence length="593" mass="67678">MSDQKNREYHLKGNTNATYQENFKKHPLLNKPIHTERPMKIICAGAGLSGLLLAYKLQRSFEQFELTVYEKNEDVTGTWFENRYPGCSCDIPAHIYTYTFEPKHDWSRTFAGSEEIYGYYKGFAETYGLHKYIRLNHRVSGAYWNEDKGTWRVEVTAVTTGNTFQDSCDLFVNATGVLNDWKWPEISGLRNFKGALMHTAHWDTDVDLTNKSVGIIGNGSSGLQVLPAVHDQAGKIIAFLRSSTWVIPTQGVEQRNYTEEEILKFKNNPEALLNYRKKLETRRSSLFPLFHNDTEEHKIVTQKLTQMMKEKLNNPDIEYWLIPKWGFGCRRFTPGINYMETLGSEKVHVVHGGITQITEQGCIAENGQEYLLDVLICATGFNTSYAPRFPVVGENGKNLAEDWKTEAKGYFGVAAADIPNYFTLLGPNSPVNNGPLIAALEAQVAYILKLMNRWQTEHIHSVSPKTEAVEDFIAYKDNFMTKMVWTQNCRSWYKNSSVSGKVTALWPGSSLHYIEALVEPRYEDWNIKYKGNRFVFLGNGYSQTESDDTADWAYYVRNSDDSPFIGRSKWRKMITKSGTLPGGSRLPQDCIIS</sequence>
<dbReference type="GO" id="GO:0050660">
    <property type="term" value="F:flavin adenine dinucleotide binding"/>
    <property type="evidence" value="ECO:0007669"/>
    <property type="project" value="InterPro"/>
</dbReference>
<accession>A0A0C9UZJ7</accession>
<dbReference type="InterPro" id="IPR020946">
    <property type="entry name" value="Flavin_mOase-like"/>
</dbReference>
<dbReference type="AlphaFoldDB" id="A0A0C9UZJ7"/>
<evidence type="ECO:0000313" key="6">
    <source>
        <dbReference type="Proteomes" id="UP000054279"/>
    </source>
</evidence>
<dbReference type="OrthoDB" id="66881at2759"/>
<keyword evidence="6" id="KW-1185">Reference proteome</keyword>
<dbReference type="SUPFAM" id="SSF51905">
    <property type="entry name" value="FAD/NAD(P)-binding domain"/>
    <property type="match status" value="2"/>
</dbReference>
<comment type="similarity">
    <text evidence="1">Belongs to the FAD-binding monooxygenase family.</text>
</comment>
<dbReference type="InterPro" id="IPR036188">
    <property type="entry name" value="FAD/NAD-bd_sf"/>
</dbReference>
<organism evidence="5 6">
    <name type="scientific">Sphaerobolus stellatus (strain SS14)</name>
    <dbReference type="NCBI Taxonomy" id="990650"/>
    <lineage>
        <taxon>Eukaryota</taxon>
        <taxon>Fungi</taxon>
        <taxon>Dikarya</taxon>
        <taxon>Basidiomycota</taxon>
        <taxon>Agaricomycotina</taxon>
        <taxon>Agaricomycetes</taxon>
        <taxon>Phallomycetidae</taxon>
        <taxon>Geastrales</taxon>
        <taxon>Sphaerobolaceae</taxon>
        <taxon>Sphaerobolus</taxon>
    </lineage>
</organism>
<keyword evidence="4" id="KW-0560">Oxidoreductase</keyword>
<keyword evidence="3" id="KW-0274">FAD</keyword>
<evidence type="ECO:0000313" key="5">
    <source>
        <dbReference type="EMBL" id="KIJ30806.1"/>
    </source>
</evidence>
<protein>
    <recommendedName>
        <fullName evidence="7">L-ornithine N(5)-oxygenase</fullName>
    </recommendedName>
</protein>
<keyword evidence="2" id="KW-0285">Flavoprotein</keyword>
<dbReference type="Proteomes" id="UP000054279">
    <property type="component" value="Unassembled WGS sequence"/>
</dbReference>
<dbReference type="HOGENOM" id="CLU_006937_6_1_1"/>
<dbReference type="GO" id="GO:0004499">
    <property type="term" value="F:N,N-dimethylaniline monooxygenase activity"/>
    <property type="evidence" value="ECO:0007669"/>
    <property type="project" value="InterPro"/>
</dbReference>
<dbReference type="GO" id="GO:0050661">
    <property type="term" value="F:NADP binding"/>
    <property type="evidence" value="ECO:0007669"/>
    <property type="project" value="InterPro"/>
</dbReference>
<evidence type="ECO:0000256" key="2">
    <source>
        <dbReference type="ARBA" id="ARBA00022630"/>
    </source>
</evidence>
<evidence type="ECO:0000256" key="1">
    <source>
        <dbReference type="ARBA" id="ARBA00010139"/>
    </source>
</evidence>